<feature type="chain" id="PRO_5040819550" description="MFS transporter" evidence="6">
    <location>
        <begin position="21"/>
        <end position="442"/>
    </location>
</feature>
<evidence type="ECO:0008006" key="9">
    <source>
        <dbReference type="Google" id="ProtNLM"/>
    </source>
</evidence>
<feature type="transmembrane region" description="Helical" evidence="5">
    <location>
        <begin position="216"/>
        <end position="233"/>
    </location>
</feature>
<feature type="transmembrane region" description="Helical" evidence="5">
    <location>
        <begin position="89"/>
        <end position="113"/>
    </location>
</feature>
<feature type="signal peptide" evidence="6">
    <location>
        <begin position="1"/>
        <end position="20"/>
    </location>
</feature>
<feature type="transmembrane region" description="Helical" evidence="5">
    <location>
        <begin position="64"/>
        <end position="83"/>
    </location>
</feature>
<dbReference type="Gene3D" id="1.20.1250.20">
    <property type="entry name" value="MFS general substrate transporter like domains"/>
    <property type="match status" value="2"/>
</dbReference>
<feature type="transmembrane region" description="Helical" evidence="5">
    <location>
        <begin position="160"/>
        <end position="180"/>
    </location>
</feature>
<evidence type="ECO:0000256" key="1">
    <source>
        <dbReference type="ARBA" id="ARBA00004141"/>
    </source>
</evidence>
<keyword evidence="2 5" id="KW-0812">Transmembrane</keyword>
<keyword evidence="6" id="KW-0732">Signal</keyword>
<feature type="transmembrane region" description="Helical" evidence="5">
    <location>
        <begin position="253"/>
        <end position="270"/>
    </location>
</feature>
<dbReference type="SUPFAM" id="SSF103473">
    <property type="entry name" value="MFS general substrate transporter"/>
    <property type="match status" value="1"/>
</dbReference>
<proteinExistence type="predicted"/>
<keyword evidence="4 5" id="KW-0472">Membrane</keyword>
<evidence type="ECO:0000313" key="7">
    <source>
        <dbReference type="EMBL" id="KAJ1959753.1"/>
    </source>
</evidence>
<dbReference type="Proteomes" id="UP001150925">
    <property type="component" value="Unassembled WGS sequence"/>
</dbReference>
<evidence type="ECO:0000256" key="5">
    <source>
        <dbReference type="SAM" id="Phobius"/>
    </source>
</evidence>
<dbReference type="InterPro" id="IPR036259">
    <property type="entry name" value="MFS_trans_sf"/>
</dbReference>
<evidence type="ECO:0000256" key="4">
    <source>
        <dbReference type="ARBA" id="ARBA00023136"/>
    </source>
</evidence>
<name>A0A9W8E634_9FUNG</name>
<sequence>MTQIIILGLVCFCCPGMFNALNGMGGGGQVDDSTASNANVALYTTFAIFGILGGGINNILGPRITIFIGGLTYALYSGSFLHYNHTKAPAFTIVSGGILGVGAGLLWAAQGAIMMSYPTENRKGTYIGIFWVIFNLGGVLGGFIPFGQNFNKTSGAVGDGTYIGFLVVEVIGACLGFVLAPPTKVIRDDGSYVEMVKQPNVFKETIMILRLFTDKWMLILTPAFFTTNFFYTYQFNCINGALFNLRTRGLNAAMYWAAQMVGAFFFGMFMDNQRYSRRKRGILGIVATFVGFTVVWLGGLFLQMQYTRESPDTDTFNPHNTIDFTSGYRFLGPFFLYFFYGLMDAVFQTYCYWLMGTLSKDPTKLSRYSGYYKGIQSVGGAIAWRIDAVGTSFMTQFIVNWVLLTACIPLMLPVVWKIKAYAEDEEFPQSDLKSITSDKQNA</sequence>
<dbReference type="PANTHER" id="PTHR23294:SF59">
    <property type="entry name" value="UNC93-LIKE PROTEIN C922.05C"/>
    <property type="match status" value="1"/>
</dbReference>
<dbReference type="EMBL" id="JANBPY010001505">
    <property type="protein sequence ID" value="KAJ1959753.1"/>
    <property type="molecule type" value="Genomic_DNA"/>
</dbReference>
<comment type="caution">
    <text evidence="7">The sequence shown here is derived from an EMBL/GenBank/DDBJ whole genome shotgun (WGS) entry which is preliminary data.</text>
</comment>
<dbReference type="CDD" id="cd06178">
    <property type="entry name" value="MFS_unc93-like"/>
    <property type="match status" value="1"/>
</dbReference>
<gene>
    <name evidence="7" type="ORF">IWQ62_004490</name>
</gene>
<accession>A0A9W8E634</accession>
<dbReference type="Pfam" id="PF05978">
    <property type="entry name" value="UNC-93"/>
    <property type="match status" value="1"/>
</dbReference>
<organism evidence="7 8">
    <name type="scientific">Dispira parvispora</name>
    <dbReference type="NCBI Taxonomy" id="1520584"/>
    <lineage>
        <taxon>Eukaryota</taxon>
        <taxon>Fungi</taxon>
        <taxon>Fungi incertae sedis</taxon>
        <taxon>Zoopagomycota</taxon>
        <taxon>Kickxellomycotina</taxon>
        <taxon>Dimargaritomycetes</taxon>
        <taxon>Dimargaritales</taxon>
        <taxon>Dimargaritaceae</taxon>
        <taxon>Dispira</taxon>
    </lineage>
</organism>
<reference evidence="7" key="1">
    <citation type="submission" date="2022-07" db="EMBL/GenBank/DDBJ databases">
        <title>Phylogenomic reconstructions and comparative analyses of Kickxellomycotina fungi.</title>
        <authorList>
            <person name="Reynolds N.K."/>
            <person name="Stajich J.E."/>
            <person name="Barry K."/>
            <person name="Grigoriev I.V."/>
            <person name="Crous P."/>
            <person name="Smith M.E."/>
        </authorList>
    </citation>
    <scope>NUCLEOTIDE SEQUENCE</scope>
    <source>
        <strain evidence="7">RSA 1196</strain>
    </source>
</reference>
<keyword evidence="8" id="KW-1185">Reference proteome</keyword>
<feature type="transmembrane region" description="Helical" evidence="5">
    <location>
        <begin position="334"/>
        <end position="358"/>
    </location>
</feature>
<evidence type="ECO:0000256" key="6">
    <source>
        <dbReference type="SAM" id="SignalP"/>
    </source>
</evidence>
<feature type="transmembrane region" description="Helical" evidence="5">
    <location>
        <begin position="398"/>
        <end position="416"/>
    </location>
</feature>
<dbReference type="GO" id="GO:0016020">
    <property type="term" value="C:membrane"/>
    <property type="evidence" value="ECO:0007669"/>
    <property type="project" value="UniProtKB-SubCell"/>
</dbReference>
<dbReference type="InterPro" id="IPR051617">
    <property type="entry name" value="UNC-93-like_regulator"/>
</dbReference>
<protein>
    <recommendedName>
        <fullName evidence="9">MFS transporter</fullName>
    </recommendedName>
</protein>
<feature type="transmembrane region" description="Helical" evidence="5">
    <location>
        <begin position="125"/>
        <end position="148"/>
    </location>
</feature>
<evidence type="ECO:0000256" key="3">
    <source>
        <dbReference type="ARBA" id="ARBA00022989"/>
    </source>
</evidence>
<evidence type="ECO:0000256" key="2">
    <source>
        <dbReference type="ARBA" id="ARBA00022692"/>
    </source>
</evidence>
<dbReference type="AlphaFoldDB" id="A0A9W8E634"/>
<keyword evidence="3 5" id="KW-1133">Transmembrane helix</keyword>
<dbReference type="InterPro" id="IPR010291">
    <property type="entry name" value="Ion_channel_UNC-93"/>
</dbReference>
<feature type="transmembrane region" description="Helical" evidence="5">
    <location>
        <begin position="36"/>
        <end position="57"/>
    </location>
</feature>
<dbReference type="OrthoDB" id="196103at2759"/>
<dbReference type="PANTHER" id="PTHR23294">
    <property type="entry name" value="ET TRANSLATION PRODUCT-RELATED"/>
    <property type="match status" value="1"/>
</dbReference>
<comment type="subcellular location">
    <subcellularLocation>
        <location evidence="1">Membrane</location>
        <topology evidence="1">Multi-pass membrane protein</topology>
    </subcellularLocation>
</comment>
<evidence type="ECO:0000313" key="8">
    <source>
        <dbReference type="Proteomes" id="UP001150925"/>
    </source>
</evidence>
<feature type="transmembrane region" description="Helical" evidence="5">
    <location>
        <begin position="282"/>
        <end position="302"/>
    </location>
</feature>